<evidence type="ECO:0000256" key="3">
    <source>
        <dbReference type="ARBA" id="ARBA00022598"/>
    </source>
</evidence>
<dbReference type="RefSeq" id="WP_053431648.1">
    <property type="nucleotide sequence ID" value="NZ_CP040441.1"/>
</dbReference>
<evidence type="ECO:0000313" key="10">
    <source>
        <dbReference type="EMBL" id="KOO39783.1"/>
    </source>
</evidence>
<accession>A0A0M0KN04</accession>
<evidence type="ECO:0000256" key="6">
    <source>
        <dbReference type="ARBA" id="ARBA00022990"/>
    </source>
</evidence>
<evidence type="ECO:0000256" key="2">
    <source>
        <dbReference type="ARBA" id="ARBA00013275"/>
    </source>
</evidence>
<dbReference type="InterPro" id="IPR032387">
    <property type="entry name" value="ACAS_N"/>
</dbReference>
<dbReference type="GeneID" id="87596763"/>
<dbReference type="GO" id="GO:0003987">
    <property type="term" value="F:acetate-CoA ligase activity"/>
    <property type="evidence" value="ECO:0007669"/>
    <property type="project" value="UniProtKB-EC"/>
</dbReference>
<dbReference type="PROSITE" id="PS00455">
    <property type="entry name" value="AMP_BINDING"/>
    <property type="match status" value="1"/>
</dbReference>
<dbReference type="Pfam" id="PF13193">
    <property type="entry name" value="AMP-binding_C"/>
    <property type="match status" value="1"/>
</dbReference>
<evidence type="ECO:0000256" key="4">
    <source>
        <dbReference type="ARBA" id="ARBA00022741"/>
    </source>
</evidence>
<evidence type="ECO:0000259" key="7">
    <source>
        <dbReference type="Pfam" id="PF00501"/>
    </source>
</evidence>
<dbReference type="GO" id="GO:0006085">
    <property type="term" value="P:acetyl-CoA biosynthetic process"/>
    <property type="evidence" value="ECO:0007669"/>
    <property type="project" value="TreeGrafter"/>
</dbReference>
<evidence type="ECO:0000259" key="9">
    <source>
        <dbReference type="Pfam" id="PF16177"/>
    </source>
</evidence>
<evidence type="ECO:0000256" key="5">
    <source>
        <dbReference type="ARBA" id="ARBA00022840"/>
    </source>
</evidence>
<comment type="similarity">
    <text evidence="1">Belongs to the ATP-dependent AMP-binding enzyme family.</text>
</comment>
<dbReference type="Gene3D" id="3.40.50.12780">
    <property type="entry name" value="N-terminal domain of ligase-like"/>
    <property type="match status" value="1"/>
</dbReference>
<proteinExistence type="inferred from homology"/>
<feature type="domain" description="AMP-binding enzyme C-terminal" evidence="8">
    <location>
        <begin position="531"/>
        <end position="609"/>
    </location>
</feature>
<comment type="caution">
    <text evidence="10">The sequence shown here is derived from an EMBL/GenBank/DDBJ whole genome shotgun (WGS) entry which is preliminary data.</text>
</comment>
<dbReference type="InterPro" id="IPR020845">
    <property type="entry name" value="AMP-binding_CS"/>
</dbReference>
<organism evidence="10">
    <name type="scientific">Halalkalibacterium halodurans</name>
    <name type="common">Bacillus halodurans</name>
    <dbReference type="NCBI Taxonomy" id="86665"/>
    <lineage>
        <taxon>Bacteria</taxon>
        <taxon>Bacillati</taxon>
        <taxon>Bacillota</taxon>
        <taxon>Bacilli</taxon>
        <taxon>Bacillales</taxon>
        <taxon>Bacillaceae</taxon>
        <taxon>Halalkalibacterium (ex Joshi et al. 2022)</taxon>
    </lineage>
</organism>
<protein>
    <recommendedName>
        <fullName evidence="2">acetate--CoA ligase</fullName>
        <ecNumber evidence="2">6.2.1.1</ecNumber>
    </recommendedName>
</protein>
<keyword evidence="6" id="KW-0007">Acetylation</keyword>
<evidence type="ECO:0000256" key="1">
    <source>
        <dbReference type="ARBA" id="ARBA00006432"/>
    </source>
</evidence>
<dbReference type="InterPro" id="IPR025110">
    <property type="entry name" value="AMP-bd_C"/>
</dbReference>
<dbReference type="Gene3D" id="3.30.300.30">
    <property type="match status" value="1"/>
</dbReference>
<dbReference type="InterPro" id="IPR000873">
    <property type="entry name" value="AMP-dep_synth/lig_dom"/>
</dbReference>
<dbReference type="InterPro" id="IPR042099">
    <property type="entry name" value="ANL_N_sf"/>
</dbReference>
<feature type="domain" description="Acetyl-coenzyme A synthetase N-terminal" evidence="9">
    <location>
        <begin position="30"/>
        <end position="86"/>
    </location>
</feature>
<keyword evidence="5" id="KW-0067">ATP-binding</keyword>
<dbReference type="PATRIC" id="fig|136160.3.peg.3188"/>
<keyword evidence="4" id="KW-0547">Nucleotide-binding</keyword>
<dbReference type="GO" id="GO:0005524">
    <property type="term" value="F:ATP binding"/>
    <property type="evidence" value="ECO:0007669"/>
    <property type="project" value="UniProtKB-KW"/>
</dbReference>
<dbReference type="PANTHER" id="PTHR24095">
    <property type="entry name" value="ACETYL-COENZYME A SYNTHETASE"/>
    <property type="match status" value="1"/>
</dbReference>
<keyword evidence="3" id="KW-0436">Ligase</keyword>
<name>A0A0M0KN04_ALKHA</name>
<feature type="domain" description="AMP-dependent synthetase/ligase" evidence="7">
    <location>
        <begin position="95"/>
        <end position="476"/>
    </location>
</feature>
<sequence length="648" mass="71922">MTAPVWFPSDAYKEQTRLYQWMKTLGYSSYDDFYQRSIDDIAWFWREVERELDIPWMKPYDHVLAMEKGPAWPEWFIGGKLNVTEAAVEKWANDPKTANKTAIVWEGEEGKTSLLSFAALDEAVKRAAHGLKQHGVKKGDVFALYMPMIPETVIAMLAVAKLGAIFTPIFSGYGAEAIATRLRASGAKWLITVDGCYRRGKLIDMRQEAEKALADAPNVQSIAVVERVGTLTSYGANDIRWTELMTYAPLQETAAMNSTDPLMLIYTSGTTGRPKGAVHTHSGFPIKAAFDAGIGMDLRKEDTLFWLTDMGWMMGPFLVFAGLINGATIVLYDGAPDYPNHDRLWQLVEQKQVSHLGISPTLIRAMMKYGTERMAEHDLSCLKVIGSTGEPWNPEPWHWLFEHVGNKQVPIFNYSGGTEISGGILGNVLVRPIGPITFNSAIPGMAAAVYNESGEKVTAEVGELVLTKPWVGMTNGFWQEPERFLETYWSRWSNTWVHGDWVTLDTDGFWTITGRSDDILNVAGKRLGPAEVESVLVGHSAVIEAGTIGVPDDVKGEVPICFVVIAPSFSESDTLRHELIQLVGTKLGKALKPKAVYFVSDLPKTRNAKVMRRAIRAAFLQKEAGDLSSLENAHVLKEIERLGKKQSS</sequence>
<reference evidence="10" key="1">
    <citation type="submission" date="2015-08" db="EMBL/GenBank/DDBJ databases">
        <title>Complete DNA Sequence of Pseudomonas syringae pv. actinidiae, the Causal Agent of Kiwifruit Canker Disease.</title>
        <authorList>
            <person name="Rikkerink E.H.A."/>
            <person name="Fineran P.C."/>
        </authorList>
    </citation>
    <scope>NUCLEOTIDE SEQUENCE</scope>
    <source>
        <strain evidence="10">DSM 13666</strain>
    </source>
</reference>
<dbReference type="PANTHER" id="PTHR24095:SF14">
    <property type="entry name" value="ACETYL-COENZYME A SYNTHETASE 1"/>
    <property type="match status" value="1"/>
</dbReference>
<dbReference type="SUPFAM" id="SSF56801">
    <property type="entry name" value="Acetyl-CoA synthetase-like"/>
    <property type="match status" value="1"/>
</dbReference>
<dbReference type="EMBL" id="LILD01000001">
    <property type="protein sequence ID" value="KOO39783.1"/>
    <property type="molecule type" value="Genomic_DNA"/>
</dbReference>
<dbReference type="Pfam" id="PF00501">
    <property type="entry name" value="AMP-binding"/>
    <property type="match status" value="1"/>
</dbReference>
<dbReference type="EC" id="6.2.1.1" evidence="2"/>
<dbReference type="InterPro" id="IPR045851">
    <property type="entry name" value="AMP-bd_C_sf"/>
</dbReference>
<dbReference type="AlphaFoldDB" id="A0A0M0KN04"/>
<evidence type="ECO:0000259" key="8">
    <source>
        <dbReference type="Pfam" id="PF13193"/>
    </source>
</evidence>
<gene>
    <name evidence="10" type="ORF">AMD02_13685</name>
</gene>
<dbReference type="Pfam" id="PF16177">
    <property type="entry name" value="ACAS_N"/>
    <property type="match status" value="1"/>
</dbReference>